<dbReference type="EMBL" id="JAEFCI010002439">
    <property type="protein sequence ID" value="KAG5462235.1"/>
    <property type="molecule type" value="Genomic_DNA"/>
</dbReference>
<evidence type="ECO:0000313" key="2">
    <source>
        <dbReference type="EMBL" id="KAG5462235.1"/>
    </source>
</evidence>
<evidence type="ECO:0000313" key="3">
    <source>
        <dbReference type="Proteomes" id="UP000673691"/>
    </source>
</evidence>
<name>A0A8H7ZZL0_9FUNG</name>
<keyword evidence="3" id="KW-1185">Reference proteome</keyword>
<protein>
    <submittedName>
        <fullName evidence="2">Uncharacterized protein</fullName>
    </submittedName>
</protein>
<feature type="region of interest" description="Disordered" evidence="1">
    <location>
        <begin position="123"/>
        <end position="153"/>
    </location>
</feature>
<gene>
    <name evidence="2" type="ORF">BJ554DRAFT_5463</name>
</gene>
<comment type="caution">
    <text evidence="2">The sequence shown here is derived from an EMBL/GenBank/DDBJ whole genome shotgun (WGS) entry which is preliminary data.</text>
</comment>
<feature type="region of interest" description="Disordered" evidence="1">
    <location>
        <begin position="1"/>
        <end position="27"/>
    </location>
</feature>
<organism evidence="2 3">
    <name type="scientific">Olpidium bornovanus</name>
    <dbReference type="NCBI Taxonomy" id="278681"/>
    <lineage>
        <taxon>Eukaryota</taxon>
        <taxon>Fungi</taxon>
        <taxon>Fungi incertae sedis</taxon>
        <taxon>Olpidiomycota</taxon>
        <taxon>Olpidiomycotina</taxon>
        <taxon>Olpidiomycetes</taxon>
        <taxon>Olpidiales</taxon>
        <taxon>Olpidiaceae</taxon>
        <taxon>Olpidium</taxon>
    </lineage>
</organism>
<dbReference type="Proteomes" id="UP000673691">
    <property type="component" value="Unassembled WGS sequence"/>
</dbReference>
<reference evidence="2 3" key="1">
    <citation type="journal article" name="Sci. Rep.">
        <title>Genome-scale phylogenetic analyses confirm Olpidium as the closest living zoosporic fungus to the non-flagellated, terrestrial fungi.</title>
        <authorList>
            <person name="Chang Y."/>
            <person name="Rochon D."/>
            <person name="Sekimoto S."/>
            <person name="Wang Y."/>
            <person name="Chovatia M."/>
            <person name="Sandor L."/>
            <person name="Salamov A."/>
            <person name="Grigoriev I.V."/>
            <person name="Stajich J.E."/>
            <person name="Spatafora J.W."/>
        </authorList>
    </citation>
    <scope>NUCLEOTIDE SEQUENCE [LARGE SCALE GENOMIC DNA]</scope>
    <source>
        <strain evidence="2">S191</strain>
    </source>
</reference>
<dbReference type="AlphaFoldDB" id="A0A8H7ZZL0"/>
<feature type="non-terminal residue" evidence="2">
    <location>
        <position position="1"/>
    </location>
</feature>
<accession>A0A8H7ZZL0</accession>
<sequence length="240" mass="25581">ARPVDPLAQAPPPTEIPPHAAGPERDDLSEAARVGVAGVVEVPAARCLALLNHAEDGRLAAIAHRRRGGAAVLVRGTSGREGRESPLPNWFGIRDRSPLHLSRDRPTARTAAGRVLRGLPVAARDVQASPRPTGEARPLHEKRQSPHGRPPLRRQRALQVLPGAVAAGRNCEKQCPPTRGQREGLVAKDATFERNVTESLLTSFGGSAAGNPAYPHPVSADVGHPEAAIWLQEHIEMDLP</sequence>
<evidence type="ECO:0000256" key="1">
    <source>
        <dbReference type="SAM" id="MobiDB-lite"/>
    </source>
</evidence>
<proteinExistence type="predicted"/>